<keyword evidence="1" id="KW-0472">Membrane</keyword>
<feature type="non-terminal residue" evidence="2">
    <location>
        <position position="82"/>
    </location>
</feature>
<accession>J9F8S4</accession>
<proteinExistence type="predicted"/>
<comment type="caution">
    <text evidence="2">The sequence shown here is derived from an EMBL/GenBank/DDBJ whole genome shotgun (WGS) entry which is preliminary data.</text>
</comment>
<evidence type="ECO:0000256" key="1">
    <source>
        <dbReference type="SAM" id="Phobius"/>
    </source>
</evidence>
<dbReference type="EMBL" id="AMCI01008266">
    <property type="protein sequence ID" value="EJW91301.1"/>
    <property type="molecule type" value="Genomic_DNA"/>
</dbReference>
<evidence type="ECO:0000313" key="2">
    <source>
        <dbReference type="EMBL" id="EJW91301.1"/>
    </source>
</evidence>
<sequence>MTIANIFDLIMLAVLIGVAIVYMRRGLVAGLVQFLGNLTSLVGAVLISSRGAPMLFSRFFESSFVEKLEAAIEAEKMVSVNQ</sequence>
<keyword evidence="1" id="KW-1133">Transmembrane helix</keyword>
<organism evidence="2">
    <name type="scientific">gut metagenome</name>
    <dbReference type="NCBI Taxonomy" id="749906"/>
    <lineage>
        <taxon>unclassified sequences</taxon>
        <taxon>metagenomes</taxon>
        <taxon>organismal metagenomes</taxon>
    </lineage>
</organism>
<keyword evidence="1" id="KW-0812">Transmembrane</keyword>
<gene>
    <name evidence="2" type="ORF">EVA_20592</name>
</gene>
<name>J9F8S4_9ZZZZ</name>
<feature type="transmembrane region" description="Helical" evidence="1">
    <location>
        <begin position="35"/>
        <end position="56"/>
    </location>
</feature>
<protein>
    <submittedName>
        <fullName evidence="2">Membrane protein</fullName>
    </submittedName>
</protein>
<feature type="transmembrane region" description="Helical" evidence="1">
    <location>
        <begin position="6"/>
        <end position="23"/>
    </location>
</feature>
<dbReference type="AlphaFoldDB" id="J9F8S4"/>
<reference evidence="2" key="1">
    <citation type="journal article" date="2012" name="PLoS ONE">
        <title>Gene sets for utilization of primary and secondary nutrition supplies in the distal gut of endangered iberian lynx.</title>
        <authorList>
            <person name="Alcaide M."/>
            <person name="Messina E."/>
            <person name="Richter M."/>
            <person name="Bargiela R."/>
            <person name="Peplies J."/>
            <person name="Huws S.A."/>
            <person name="Newbold C.J."/>
            <person name="Golyshin P.N."/>
            <person name="Simon M.A."/>
            <person name="Lopez G."/>
            <person name="Yakimov M.M."/>
            <person name="Ferrer M."/>
        </authorList>
    </citation>
    <scope>NUCLEOTIDE SEQUENCE</scope>
</reference>